<evidence type="ECO:0000256" key="4">
    <source>
        <dbReference type="ARBA" id="ARBA00022490"/>
    </source>
</evidence>
<proteinExistence type="predicted"/>
<dbReference type="Pfam" id="PF01336">
    <property type="entry name" value="tRNA_anti-codon"/>
    <property type="match status" value="1"/>
</dbReference>
<accession>A0A1H6M3D9</accession>
<keyword evidence="4" id="KW-0963">Cytoplasm</keyword>
<evidence type="ECO:0000256" key="5">
    <source>
        <dbReference type="ARBA" id="ARBA00022679"/>
    </source>
</evidence>
<dbReference type="InterPro" id="IPR004013">
    <property type="entry name" value="PHP_dom"/>
</dbReference>
<evidence type="ECO:0000259" key="10">
    <source>
        <dbReference type="SMART" id="SM00481"/>
    </source>
</evidence>
<dbReference type="SMART" id="SM00481">
    <property type="entry name" value="POLIIIAc"/>
    <property type="match status" value="1"/>
</dbReference>
<dbReference type="GO" id="GO:0003676">
    <property type="term" value="F:nucleic acid binding"/>
    <property type="evidence" value="ECO:0007669"/>
    <property type="project" value="InterPro"/>
</dbReference>
<evidence type="ECO:0000256" key="3">
    <source>
        <dbReference type="ARBA" id="ARBA00019114"/>
    </source>
</evidence>
<dbReference type="NCBIfam" id="NF004226">
    <property type="entry name" value="PRK05673.1"/>
    <property type="match status" value="1"/>
</dbReference>
<dbReference type="Gene3D" id="1.10.10.1600">
    <property type="entry name" value="Bacterial DNA polymerase III alpha subunit, thumb domain"/>
    <property type="match status" value="1"/>
</dbReference>
<evidence type="ECO:0000313" key="12">
    <source>
        <dbReference type="Proteomes" id="UP000198988"/>
    </source>
</evidence>
<dbReference type="PANTHER" id="PTHR32294:SF0">
    <property type="entry name" value="DNA POLYMERASE III SUBUNIT ALPHA"/>
    <property type="match status" value="1"/>
</dbReference>
<dbReference type="NCBIfam" id="TIGR00594">
    <property type="entry name" value="polc"/>
    <property type="match status" value="1"/>
</dbReference>
<dbReference type="Pfam" id="PF20914">
    <property type="entry name" value="DNA_pol_IIIA_C"/>
    <property type="match status" value="1"/>
</dbReference>
<evidence type="ECO:0000256" key="8">
    <source>
        <dbReference type="ARBA" id="ARBA00022932"/>
    </source>
</evidence>
<feature type="domain" description="Polymerase/histidinol phosphatase N-terminal" evidence="10">
    <location>
        <begin position="6"/>
        <end position="73"/>
    </location>
</feature>
<dbReference type="Pfam" id="PF02811">
    <property type="entry name" value="PHP"/>
    <property type="match status" value="1"/>
</dbReference>
<dbReference type="AlphaFoldDB" id="A0A1H6M3D9"/>
<dbReference type="InterPro" id="IPR048472">
    <property type="entry name" value="DNA_pol_IIIA_C"/>
</dbReference>
<evidence type="ECO:0000256" key="6">
    <source>
        <dbReference type="ARBA" id="ARBA00022695"/>
    </source>
</evidence>
<dbReference type="InterPro" id="IPR041931">
    <property type="entry name" value="DNA_pol3_alpha_thumb_dom"/>
</dbReference>
<evidence type="ECO:0000256" key="1">
    <source>
        <dbReference type="ARBA" id="ARBA00004496"/>
    </source>
</evidence>
<evidence type="ECO:0000256" key="9">
    <source>
        <dbReference type="ARBA" id="ARBA00049244"/>
    </source>
</evidence>
<dbReference type="InterPro" id="IPR049821">
    <property type="entry name" value="PolIIIA_DnaE1_PHP"/>
</dbReference>
<dbReference type="InterPro" id="IPR011708">
    <property type="entry name" value="DNA_pol3_alpha_NTPase_dom"/>
</dbReference>
<keyword evidence="5" id="KW-0808">Transferase</keyword>
<keyword evidence="8" id="KW-0239">DNA-directed DNA polymerase</keyword>
<dbReference type="RefSeq" id="WP_090716789.1">
    <property type="nucleotide sequence ID" value="NZ_CAESAP020000010.1"/>
</dbReference>
<name>A0A1H6M3D9_9GAMM</name>
<dbReference type="Pfam" id="PF14579">
    <property type="entry name" value="HHH_6"/>
    <property type="match status" value="1"/>
</dbReference>
<dbReference type="InterPro" id="IPR004365">
    <property type="entry name" value="NA-bd_OB_tRNA"/>
</dbReference>
<dbReference type="EMBL" id="CDSC02000324">
    <property type="protein sequence ID" value="SEH91889.1"/>
    <property type="molecule type" value="Genomic_DNA"/>
</dbReference>
<sequence length="1159" mass="130076">MPTEFVHLQCRSEYSVDNSLIRIPKLVNQAKKLGMSAISLTDNGNLFAAVKLYKTAKSSGVKPIFGTEIAFENEGKKSFLLLLCQNQQGYLNLSELISLSYLKGEGMEGASISAEQLIQHNQGLILIAPAVRSDVAQALIENQIPKAKEKAAIWQATFGDRFYLGVQRTSRMQDEQHLHLCVELGLELDIPLVATNDVAFLESDEFEAHEARICISQGGLLEDARREKHYCAEQYLKSGDEMNTLFSDLPEVITNTVEIAKRCNVHFELYKKNYLPDFPVPEGLSMAEFFSQESKAGLDKRLEGLEIEREIYDDRLAFELSVIVQMDFPGYFLIVADFIRWSKDNGIPVGPGRGSGAGSLVAYALGITNVDPIKHELLFERFLNPERVSMPDFDVDFCTDRRDEVIEYVSQKYGAEKVSQIITYGTMAAKGVVRDVGRVLGHPYGFSDRISKSIPNDLKINLSRALGRFSEDESQENKDKWFSEELTNRYNSEESVTTLIDLSLQLEGLVRNVGTHAGGVLIAPSKISDFCPVYKASAEDGVVSQFDMKDVEALGLVKFDFLGLSNLTVIDKTVKLVYAKGLSEALIDIDTLSLDDKGVYDLLQRCDTTGIFQLESEGMRGYLKKLQADSFEDIVAMLALYRPGPLDAGMVDDYINVKHGKQEVKYPHQMLEDILKPTNGVFLYQEQVMKSAQIMADYSLGGADLLRRAMGKKIAEEMDAQRSVFVKGAAKHDIDEDKANEIFDLIDKFSGYGFNKSHSVAYAYVSYQTAWLKVHYPAAFMASVLSGMMTDTDRISFTVGETQAMGLIVKAPSVNESLYEFSIQDDKTLIYGLGAIKGVGESLVEVLVAEREKNGNYQDLFDFCMRIEKKMLNKRALEALIYSGALDGFKIDRAILINTYPSAVRQAEQRQNDHSSGQSGLFAEASECNEYEANYLLVPSFSFRQTLQFENKVMGYYFYNHPTDEYQRDLQYISATFPSKLAYRNNKEVRVLALLSDVYYRNTKNGKLMASITLEDSKATLNGVIFSKVLSAEVDEKYSVSDALVIDTVVVASGKIERDDYRDGWQLVVDKIENIDVVKEKHARSFEILLNNQHISLFEKLSTVLKQNKGQCPVRLHYQVKQSRGFALLDITYFVTPNQQLIDEVNALLGTQSSHISYN</sequence>
<dbReference type="GO" id="GO:0006260">
    <property type="term" value="P:DNA replication"/>
    <property type="evidence" value="ECO:0007669"/>
    <property type="project" value="UniProtKB-KW"/>
</dbReference>
<dbReference type="Proteomes" id="UP000198988">
    <property type="component" value="Unassembled WGS sequence"/>
</dbReference>
<dbReference type="Pfam" id="PF07733">
    <property type="entry name" value="DNA_pol3_alpha"/>
    <property type="match status" value="1"/>
</dbReference>
<dbReference type="SUPFAM" id="SSF89550">
    <property type="entry name" value="PHP domain-like"/>
    <property type="match status" value="1"/>
</dbReference>
<dbReference type="GO" id="GO:0005737">
    <property type="term" value="C:cytoplasm"/>
    <property type="evidence" value="ECO:0007669"/>
    <property type="project" value="UniProtKB-SubCell"/>
</dbReference>
<organism evidence="11 12">
    <name type="scientific">Bathymodiolus azoricus thioautotrophic gill symbiont</name>
    <dbReference type="NCBI Taxonomy" id="235205"/>
    <lineage>
        <taxon>Bacteria</taxon>
        <taxon>Pseudomonadati</taxon>
        <taxon>Pseudomonadota</taxon>
        <taxon>Gammaproteobacteria</taxon>
        <taxon>sulfur-oxidizing symbionts</taxon>
    </lineage>
</organism>
<keyword evidence="6" id="KW-0548">Nucleotidyltransferase</keyword>
<dbReference type="CDD" id="cd07433">
    <property type="entry name" value="PHP_PolIIIA_DnaE1"/>
    <property type="match status" value="1"/>
</dbReference>
<dbReference type="CDD" id="cd04485">
    <property type="entry name" value="DnaE_OBF"/>
    <property type="match status" value="1"/>
</dbReference>
<dbReference type="InterPro" id="IPR016195">
    <property type="entry name" value="Pol/histidinol_Pase-like"/>
</dbReference>
<dbReference type="GO" id="GO:0008408">
    <property type="term" value="F:3'-5' exonuclease activity"/>
    <property type="evidence" value="ECO:0007669"/>
    <property type="project" value="InterPro"/>
</dbReference>
<dbReference type="PANTHER" id="PTHR32294">
    <property type="entry name" value="DNA POLYMERASE III SUBUNIT ALPHA"/>
    <property type="match status" value="1"/>
</dbReference>
<keyword evidence="7" id="KW-0235">DNA replication</keyword>
<comment type="subcellular location">
    <subcellularLocation>
        <location evidence="1">Cytoplasm</location>
    </subcellularLocation>
</comment>
<dbReference type="Gene3D" id="1.10.150.870">
    <property type="match status" value="1"/>
</dbReference>
<dbReference type="Gene3D" id="3.20.20.140">
    <property type="entry name" value="Metal-dependent hydrolases"/>
    <property type="match status" value="1"/>
</dbReference>
<evidence type="ECO:0000256" key="7">
    <source>
        <dbReference type="ARBA" id="ARBA00022705"/>
    </source>
</evidence>
<dbReference type="EC" id="2.7.7.7" evidence="2"/>
<evidence type="ECO:0000256" key="2">
    <source>
        <dbReference type="ARBA" id="ARBA00012417"/>
    </source>
</evidence>
<comment type="catalytic activity">
    <reaction evidence="9">
        <text>DNA(n) + a 2'-deoxyribonucleoside 5'-triphosphate = DNA(n+1) + diphosphate</text>
        <dbReference type="Rhea" id="RHEA:22508"/>
        <dbReference type="Rhea" id="RHEA-COMP:17339"/>
        <dbReference type="Rhea" id="RHEA-COMP:17340"/>
        <dbReference type="ChEBI" id="CHEBI:33019"/>
        <dbReference type="ChEBI" id="CHEBI:61560"/>
        <dbReference type="ChEBI" id="CHEBI:173112"/>
        <dbReference type="EC" id="2.7.7.7"/>
    </reaction>
</comment>
<evidence type="ECO:0000313" key="11">
    <source>
        <dbReference type="EMBL" id="SEH91889.1"/>
    </source>
</evidence>
<dbReference type="Pfam" id="PF17657">
    <property type="entry name" value="DNA_pol3_finger"/>
    <property type="match status" value="1"/>
</dbReference>
<reference evidence="12" key="1">
    <citation type="submission" date="2016-06" db="EMBL/GenBank/DDBJ databases">
        <authorList>
            <person name="Petersen J."/>
            <person name="Sayavedra L."/>
        </authorList>
    </citation>
    <scope>NUCLEOTIDE SEQUENCE [LARGE SCALE GENOMIC DNA]</scope>
    <source>
        <strain evidence="12">BazSymA</strain>
    </source>
</reference>
<dbReference type="InterPro" id="IPR003141">
    <property type="entry name" value="Pol/His_phosphatase_N"/>
</dbReference>
<protein>
    <recommendedName>
        <fullName evidence="3">DNA polymerase III subunit alpha</fullName>
        <ecNumber evidence="2">2.7.7.7</ecNumber>
    </recommendedName>
</protein>
<dbReference type="GO" id="GO:0003887">
    <property type="term" value="F:DNA-directed DNA polymerase activity"/>
    <property type="evidence" value="ECO:0007669"/>
    <property type="project" value="UniProtKB-KW"/>
</dbReference>
<dbReference type="OrthoDB" id="9803237at2"/>
<dbReference type="InterPro" id="IPR004805">
    <property type="entry name" value="DnaE2/DnaE/PolC"/>
</dbReference>
<dbReference type="InterPro" id="IPR029460">
    <property type="entry name" value="DNAPol_HHH"/>
</dbReference>
<gene>
    <name evidence="11" type="ORF">BAZSYMA_ACONTIG00234_6</name>
</gene>
<dbReference type="InterPro" id="IPR040982">
    <property type="entry name" value="DNA_pol3_finger"/>
</dbReference>